<dbReference type="InterPro" id="IPR032106">
    <property type="entry name" value="2-oxogl_dehyd_N"/>
</dbReference>
<keyword evidence="5" id="KW-0786">Thiamine pyrophosphate</keyword>
<dbReference type="InterPro" id="IPR011603">
    <property type="entry name" value="2oxoglutarate_DH_E1"/>
</dbReference>
<comment type="cofactor">
    <cofactor evidence="1">
        <name>thiamine diphosphate</name>
        <dbReference type="ChEBI" id="CHEBI:58937"/>
    </cofactor>
</comment>
<evidence type="ECO:0000256" key="5">
    <source>
        <dbReference type="ARBA" id="ARBA00023052"/>
    </source>
</evidence>
<dbReference type="NCBIfam" id="NF006914">
    <property type="entry name" value="PRK09404.1"/>
    <property type="match status" value="1"/>
</dbReference>
<dbReference type="OrthoDB" id="413077at2759"/>
<dbReference type="Gene3D" id="3.40.50.11610">
    <property type="entry name" value="Multifunctional 2-oxoglutarate metabolism enzyme, C-terminal domain"/>
    <property type="match status" value="1"/>
</dbReference>
<sequence>MRVGLIRGGRRLLNVANFGGESANYLEHLYQVYRQSPEQLQPSWKKYFELLDQDKNYTLEAIARERPGLASTQPGAGVGGNASTSQAVSILDQLGQGNVNTDVLRLSELAAAYRTFGHLLTSLDPLELPRKPPFHKAQVPNIHERLSPESFGFSASSLAASIPKLDIPGYIGSSSTIGECIEKYKKAYCGSIGFEFSHIPSPEVQNFFISKIEDDDFLKFSRDEHLQFFKGVYNGVRWEKFCIKAFPTIKRFGLDGLEGMLVLFDVFEESASKFGVKKFMMAMAHRGRLNVLANVMNKPLHDIFAEFRGKNWFVSPLFRSGDVKYHFGHVTKKGDLELELLHNPSHLQYVHPVLAGKVCANQFELGPDGKSQVVPIVVHGDAAFSGEGIVYETLQMGYIPGYSIGGTIHIIANNQIGFTASPEEGSSCRYPTDVAKMMESPIIHVNSTSIEAIAFAGRLAFEYRAKFHKDIYINVVGFRRFGHNELDMPKFTNAEMYSKVDKTADILDTYRKHLLKNNLLDEETIVATEKQLEKRFEEALQKSTQVKEIDFLKVPKKWEKMYQGFSHDSPYGALNGEEKHVETGLPYDVLLRHAKMTSEIPSHIQPHTSIKRIFETRVKAANGSPEIDYGFAEIIAYSTLASEGFQIRLSGQDSRRGTFSHRHAFVQCQKSFEYHNVFKNHENADRIAVYNSLLNEMAALGFEYGYALQSPSILTIWEAQFGDFANIAQVIADEFVVSGETKWDQQNGVVMFLPHGYDGQGPDHSSARIERYLQLSSEREDFEGLWDMSDDKISRLVNVSIVNCTTADNLFHVLRRQVHRDYRKPLIAITGKRMLKFRGCFCSLSDLQTGTKFKRYIPDKEAENVHTLLLCSGQVYYDLLEKRDTTGVKGFAIARVEELTPFPFKEVIQDLGRYKNLKAIKWCQEEPMNAGPWSFVVPRMQAIFKRIGRTFDMKYVGRVPCAAPSVGDSRLHNLELAKYLNEAFDL</sequence>
<accession>L1LAK6</accession>
<dbReference type="GO" id="GO:0006099">
    <property type="term" value="P:tricarboxylic acid cycle"/>
    <property type="evidence" value="ECO:0007669"/>
    <property type="project" value="TreeGrafter"/>
</dbReference>
<dbReference type="EMBL" id="ACOU01000007">
    <property type="protein sequence ID" value="EKX72305.1"/>
    <property type="molecule type" value="Genomic_DNA"/>
</dbReference>
<dbReference type="Gene3D" id="3.40.50.12470">
    <property type="match status" value="1"/>
</dbReference>
<dbReference type="RefSeq" id="XP_004831757.1">
    <property type="nucleotide sequence ID" value="XM_004831700.1"/>
</dbReference>
<organism evidence="10 11">
    <name type="scientific">Theileria equi strain WA</name>
    <dbReference type="NCBI Taxonomy" id="1537102"/>
    <lineage>
        <taxon>Eukaryota</taxon>
        <taxon>Sar</taxon>
        <taxon>Alveolata</taxon>
        <taxon>Apicomplexa</taxon>
        <taxon>Aconoidasida</taxon>
        <taxon>Piroplasmida</taxon>
        <taxon>Theileriidae</taxon>
        <taxon>Theileria</taxon>
    </lineage>
</organism>
<dbReference type="GO" id="GO:0030976">
    <property type="term" value="F:thiamine pyrophosphate binding"/>
    <property type="evidence" value="ECO:0007669"/>
    <property type="project" value="InterPro"/>
</dbReference>
<dbReference type="SUPFAM" id="SSF52518">
    <property type="entry name" value="Thiamin diphosphate-binding fold (THDP-binding)"/>
    <property type="match status" value="2"/>
</dbReference>
<dbReference type="InterPro" id="IPR042179">
    <property type="entry name" value="KGD_C_sf"/>
</dbReference>
<dbReference type="Pfam" id="PF00676">
    <property type="entry name" value="E1_dh"/>
    <property type="match status" value="1"/>
</dbReference>
<dbReference type="Gene3D" id="1.10.287.1150">
    <property type="entry name" value="TPP helical domain"/>
    <property type="match status" value="1"/>
</dbReference>
<keyword evidence="11" id="KW-1185">Reference proteome</keyword>
<dbReference type="GO" id="GO:0045252">
    <property type="term" value="C:oxoglutarate dehydrogenase complex"/>
    <property type="evidence" value="ECO:0007669"/>
    <property type="project" value="TreeGrafter"/>
</dbReference>
<evidence type="ECO:0000313" key="11">
    <source>
        <dbReference type="Proteomes" id="UP000031512"/>
    </source>
</evidence>
<dbReference type="KEGG" id="beq:BEWA_047700"/>
<evidence type="ECO:0000256" key="7">
    <source>
        <dbReference type="ARBA" id="ARBA00040267"/>
    </source>
</evidence>
<dbReference type="PANTHER" id="PTHR23152">
    <property type="entry name" value="2-OXOGLUTARATE DEHYDROGENASE"/>
    <property type="match status" value="1"/>
</dbReference>
<evidence type="ECO:0000256" key="6">
    <source>
        <dbReference type="ARBA" id="ARBA00037426"/>
    </source>
</evidence>
<keyword evidence="4 10" id="KW-0560">Oxidoreductase</keyword>
<dbReference type="CDD" id="cd02016">
    <property type="entry name" value="TPP_E1_OGDC_like"/>
    <property type="match status" value="1"/>
</dbReference>
<proteinExistence type="inferred from homology"/>
<dbReference type="Pfam" id="PF16870">
    <property type="entry name" value="OxoGdeHyase_C"/>
    <property type="match status" value="1"/>
</dbReference>
<comment type="function">
    <text evidence="6">The 2-oxoglutarate dehydrogenase complex catalyzes the overall conversion of 2-oxoglutarate to succinyl-CoA and CO(2). It contains multiple copies of three enzymatic components: 2-oxoglutarate dehydrogenase (E1), dihydrolipoamide succinyltransferase (E2) and lipoamide dehydrogenase (E3).</text>
</comment>
<reference evidence="10 11" key="1">
    <citation type="journal article" date="2012" name="BMC Genomics">
        <title>Comparative genomic analysis and phylogenetic position of Theileria equi.</title>
        <authorList>
            <person name="Kappmeyer L.S."/>
            <person name="Thiagarajan M."/>
            <person name="Herndon D.R."/>
            <person name="Ramsay J.D."/>
            <person name="Caler E."/>
            <person name="Djikeng A."/>
            <person name="Gillespie J.J."/>
            <person name="Lau A.O."/>
            <person name="Roalson E.H."/>
            <person name="Silva J.C."/>
            <person name="Silva M.G."/>
            <person name="Suarez C.E."/>
            <person name="Ueti M.W."/>
            <person name="Nene V.M."/>
            <person name="Mealey R.H."/>
            <person name="Knowles D.P."/>
            <person name="Brayton K.A."/>
        </authorList>
    </citation>
    <scope>NUCLEOTIDE SEQUENCE [LARGE SCALE GENOMIC DNA]</scope>
    <source>
        <strain evidence="10 11">WA</strain>
    </source>
</reference>
<evidence type="ECO:0000256" key="2">
    <source>
        <dbReference type="ARBA" id="ARBA00006936"/>
    </source>
</evidence>
<dbReference type="AlphaFoldDB" id="L1LAK6"/>
<gene>
    <name evidence="10" type="ORF">BEWA_047700</name>
</gene>
<dbReference type="Gene3D" id="3.40.50.970">
    <property type="match status" value="1"/>
</dbReference>
<evidence type="ECO:0000256" key="1">
    <source>
        <dbReference type="ARBA" id="ARBA00001964"/>
    </source>
</evidence>
<evidence type="ECO:0000259" key="9">
    <source>
        <dbReference type="SMART" id="SM00861"/>
    </source>
</evidence>
<comment type="similarity">
    <text evidence="2">Belongs to the alpha-ketoglutarate dehydrogenase family.</text>
</comment>
<dbReference type="InterPro" id="IPR005475">
    <property type="entry name" value="Transketolase-like_Pyr-bd"/>
</dbReference>
<dbReference type="GeneID" id="15804008"/>
<dbReference type="InterPro" id="IPR001017">
    <property type="entry name" value="DH_E1"/>
</dbReference>
<dbReference type="VEuPathDB" id="PiroplasmaDB:BEWA_047700"/>
<evidence type="ECO:0000256" key="3">
    <source>
        <dbReference type="ARBA" id="ARBA00012280"/>
    </source>
</evidence>
<dbReference type="Pfam" id="PF02779">
    <property type="entry name" value="Transket_pyr"/>
    <property type="match status" value="1"/>
</dbReference>
<evidence type="ECO:0000313" key="10">
    <source>
        <dbReference type="EMBL" id="EKX72305.1"/>
    </source>
</evidence>
<dbReference type="Pfam" id="PF16078">
    <property type="entry name" value="2-oxogl_dehyd_N"/>
    <property type="match status" value="1"/>
</dbReference>
<feature type="domain" description="Transketolase-like pyrimidine-binding" evidence="9">
    <location>
        <begin position="627"/>
        <end position="837"/>
    </location>
</feature>
<evidence type="ECO:0000256" key="4">
    <source>
        <dbReference type="ARBA" id="ARBA00023002"/>
    </source>
</evidence>
<dbReference type="PANTHER" id="PTHR23152:SF4">
    <property type="entry name" value="2-OXOADIPATE DEHYDROGENASE COMPLEX COMPONENT E1"/>
    <property type="match status" value="1"/>
</dbReference>
<dbReference type="GO" id="GO:0005739">
    <property type="term" value="C:mitochondrion"/>
    <property type="evidence" value="ECO:0007669"/>
    <property type="project" value="TreeGrafter"/>
</dbReference>
<dbReference type="NCBIfam" id="TIGR00239">
    <property type="entry name" value="2oxo_dh_E1"/>
    <property type="match status" value="1"/>
</dbReference>
<name>L1LAK6_THEEQ</name>
<dbReference type="STRING" id="1537102.L1LAK6"/>
<dbReference type="PIRSF" id="PIRSF000157">
    <property type="entry name" value="Oxoglu_dh_E1"/>
    <property type="match status" value="1"/>
</dbReference>
<dbReference type="EC" id="1.2.4.2" evidence="3"/>
<dbReference type="eggNOG" id="KOG0450">
    <property type="taxonomic scope" value="Eukaryota"/>
</dbReference>
<dbReference type="GO" id="GO:0004591">
    <property type="term" value="F:oxoglutarate dehydrogenase (succinyl-transferring) activity"/>
    <property type="evidence" value="ECO:0007669"/>
    <property type="project" value="UniProtKB-EC"/>
</dbReference>
<comment type="caution">
    <text evidence="10">The sequence shown here is derived from an EMBL/GenBank/DDBJ whole genome shotgun (WGS) entry which is preliminary data.</text>
</comment>
<protein>
    <recommendedName>
        <fullName evidence="7">2-oxoglutarate dehydrogenase, mitochondrial</fullName>
        <ecNumber evidence="3">1.2.4.2</ecNumber>
    </recommendedName>
    <alternativeName>
        <fullName evidence="8">2-oxoglutarate dehydrogenase complex component E1</fullName>
    </alternativeName>
</protein>
<dbReference type="Proteomes" id="UP000031512">
    <property type="component" value="Unassembled WGS sequence"/>
</dbReference>
<dbReference type="SMART" id="SM00861">
    <property type="entry name" value="Transket_pyr"/>
    <property type="match status" value="1"/>
</dbReference>
<dbReference type="InterPro" id="IPR031717">
    <property type="entry name" value="ODO-1/KGD_C"/>
</dbReference>
<dbReference type="InterPro" id="IPR029061">
    <property type="entry name" value="THDP-binding"/>
</dbReference>
<evidence type="ECO:0000256" key="8">
    <source>
        <dbReference type="ARBA" id="ARBA00042984"/>
    </source>
</evidence>